<keyword evidence="3" id="KW-1185">Reference proteome</keyword>
<dbReference type="SUPFAM" id="SSF50998">
    <property type="entry name" value="Quinoprotein alcohol dehydrogenase-like"/>
    <property type="match status" value="1"/>
</dbReference>
<feature type="domain" description="Pyrrolo-quinoline quinone repeat" evidence="1">
    <location>
        <begin position="142"/>
        <end position="315"/>
    </location>
</feature>
<dbReference type="Pfam" id="PF13360">
    <property type="entry name" value="PQQ_2"/>
    <property type="match status" value="1"/>
</dbReference>
<sequence>MKYTTTIALILFLYFQGTSQEITNIYADKSLDEVLKPKWEYPYEKNDFSHYFSKYPLIKNDLLIHHFNMDFVVDLKSSKQLFFSITSDQQVIKSRLPDSLLVYDLMDKLVIKNIFTGKNFLTKRKYKKFGFISDGDYPYFLKDSVIYYLEDKNKLFAFNPFTKNEVWQSEFPETVYTFQEYKDNLINLTTRTTFYQLDKNTGETIWSLPIITEGESSLNGELNKQGDKLYLWAESFGLNVVNLNTRQIESTWLKGRDNSDFTMQMIFENDSIFARTPMNVYCISKTTGEVYWISDDVKIVSDITLTDDYIFFEQNGKEGLAGVITVLNRHTHKIEYAQFTSEKYPPTDDNYQNQLDLSKIQFLERPYNKKYLLGSSLHNVYCFEIISIIDE</sequence>
<dbReference type="InterPro" id="IPR002372">
    <property type="entry name" value="PQQ_rpt_dom"/>
</dbReference>
<organism evidence="2 3">
    <name type="scientific">Marivirga salinarum</name>
    <dbReference type="NCBI Taxonomy" id="3059078"/>
    <lineage>
        <taxon>Bacteria</taxon>
        <taxon>Pseudomonadati</taxon>
        <taxon>Bacteroidota</taxon>
        <taxon>Cytophagia</taxon>
        <taxon>Cytophagales</taxon>
        <taxon>Marivirgaceae</taxon>
        <taxon>Marivirga</taxon>
    </lineage>
</organism>
<evidence type="ECO:0000259" key="1">
    <source>
        <dbReference type="Pfam" id="PF13360"/>
    </source>
</evidence>
<dbReference type="InterPro" id="IPR011047">
    <property type="entry name" value="Quinoprotein_ADH-like_sf"/>
</dbReference>
<protein>
    <submittedName>
        <fullName evidence="2">PQQ-binding-like beta-propeller repeat protein</fullName>
    </submittedName>
</protein>
<gene>
    <name evidence="2" type="ORF">QYS49_25270</name>
</gene>
<accession>A0AA49JGN1</accession>
<dbReference type="Gene3D" id="2.130.10.10">
    <property type="entry name" value="YVTN repeat-like/Quinoprotein amine dehydrogenase"/>
    <property type="match status" value="1"/>
</dbReference>
<proteinExistence type="predicted"/>
<evidence type="ECO:0000313" key="3">
    <source>
        <dbReference type="Proteomes" id="UP001230496"/>
    </source>
</evidence>
<dbReference type="RefSeq" id="WP_308347149.1">
    <property type="nucleotide sequence ID" value="NZ_CP129971.1"/>
</dbReference>
<dbReference type="AlphaFoldDB" id="A0AA49JGN1"/>
<name>A0AA49JGN1_9BACT</name>
<dbReference type="InterPro" id="IPR015943">
    <property type="entry name" value="WD40/YVTN_repeat-like_dom_sf"/>
</dbReference>
<dbReference type="Proteomes" id="UP001230496">
    <property type="component" value="Chromosome"/>
</dbReference>
<dbReference type="KEGG" id="msaa:QYS49_25270"/>
<reference evidence="2 3" key="1">
    <citation type="submission" date="2023-08" db="EMBL/GenBank/DDBJ databases">
        <title>Comparative genomics and taxonomic characterization of three novel marine species of genus Marivirga.</title>
        <authorList>
            <person name="Muhammad N."/>
            <person name="Kim S.-G."/>
        </authorList>
    </citation>
    <scope>NUCLEOTIDE SEQUENCE [LARGE SCALE GENOMIC DNA]</scope>
    <source>
        <strain evidence="2 3">BDSF4-3</strain>
    </source>
</reference>
<evidence type="ECO:0000313" key="2">
    <source>
        <dbReference type="EMBL" id="WKK74939.2"/>
    </source>
</evidence>
<dbReference type="EMBL" id="CP129971">
    <property type="protein sequence ID" value="WKK74939.2"/>
    <property type="molecule type" value="Genomic_DNA"/>
</dbReference>